<dbReference type="WBParaSite" id="NBR_0001893901-mRNA-1">
    <property type="protein sequence ID" value="NBR_0001893901-mRNA-1"/>
    <property type="gene ID" value="NBR_0001893901"/>
</dbReference>
<reference evidence="1 2" key="2">
    <citation type="submission" date="2018-11" db="EMBL/GenBank/DDBJ databases">
        <authorList>
            <consortium name="Pathogen Informatics"/>
        </authorList>
    </citation>
    <scope>NUCLEOTIDE SEQUENCE [LARGE SCALE GENOMIC DNA]</scope>
</reference>
<evidence type="ECO:0000313" key="3">
    <source>
        <dbReference type="WBParaSite" id="NBR_0001893901-mRNA-1"/>
    </source>
</evidence>
<dbReference type="Proteomes" id="UP000271162">
    <property type="component" value="Unassembled WGS sequence"/>
</dbReference>
<keyword evidence="2" id="KW-1185">Reference proteome</keyword>
<dbReference type="Gene3D" id="3.40.50.1820">
    <property type="entry name" value="alpha/beta hydrolase"/>
    <property type="match status" value="1"/>
</dbReference>
<sequence length="342" mass="38733">MLTKVLLLRYGSSSNCLFNIGDEWNAGIAWLNRVACPEEDLACTDEWLARRPSQILRLFQLLRLMFVKTELSFDASVIGVDVVPALHVIFTQFRDTHKDISLLVLKILSNIALNSTPYAVKIFTSEWLPLLASMVTRGKSLEERLLSHKICQNALSTLGVVDYQLCSDVYEVFLPEQQPEDWLHLDIPQPMRILGLDYPSSLMQFRRITESLQVRADRFKHQLAAAGIGRRPVIFICHSMGGLLAKRLLLDLPELAEKTVGILFICTPHRGSPIAAWGYSILQPTADVLFLLEENPLNKKVGCEIYRHSSEGHYSTHCTPVFEERFSSRFGSNFAHWGFLGC</sequence>
<accession>A0A0N4YNW8</accession>
<name>A0A0N4YNW8_NIPBR</name>
<dbReference type="PANTHER" id="PTHR48187:SF2">
    <property type="entry name" value="LD21810P"/>
    <property type="match status" value="1"/>
</dbReference>
<evidence type="ECO:0000313" key="2">
    <source>
        <dbReference type="Proteomes" id="UP000271162"/>
    </source>
</evidence>
<protein>
    <submittedName>
        <fullName evidence="3">Protein SERAC1 (inferred by orthology to a human protein)</fullName>
    </submittedName>
</protein>
<gene>
    <name evidence="1" type="ORF">NBR_LOCUS18940</name>
</gene>
<proteinExistence type="predicted"/>
<dbReference type="SUPFAM" id="SSF53474">
    <property type="entry name" value="alpha/beta-Hydrolases"/>
    <property type="match status" value="1"/>
</dbReference>
<reference evidence="3" key="1">
    <citation type="submission" date="2017-02" db="UniProtKB">
        <authorList>
            <consortium name="WormBaseParasite"/>
        </authorList>
    </citation>
    <scope>IDENTIFICATION</scope>
</reference>
<evidence type="ECO:0000313" key="1">
    <source>
        <dbReference type="EMBL" id="VDL82668.1"/>
    </source>
</evidence>
<organism evidence="3">
    <name type="scientific">Nippostrongylus brasiliensis</name>
    <name type="common">Rat hookworm</name>
    <dbReference type="NCBI Taxonomy" id="27835"/>
    <lineage>
        <taxon>Eukaryota</taxon>
        <taxon>Metazoa</taxon>
        <taxon>Ecdysozoa</taxon>
        <taxon>Nematoda</taxon>
        <taxon>Chromadorea</taxon>
        <taxon>Rhabditida</taxon>
        <taxon>Rhabditina</taxon>
        <taxon>Rhabditomorpha</taxon>
        <taxon>Strongyloidea</taxon>
        <taxon>Heligmosomidae</taxon>
        <taxon>Nippostrongylus</taxon>
    </lineage>
</organism>
<dbReference type="InterPro" id="IPR029058">
    <property type="entry name" value="AB_hydrolase_fold"/>
</dbReference>
<dbReference type="PANTHER" id="PTHR48187">
    <property type="entry name" value="LD21810P"/>
    <property type="match status" value="1"/>
</dbReference>
<dbReference type="STRING" id="27835.A0A0N4YNW8"/>
<dbReference type="EMBL" id="UYSL01023778">
    <property type="protein sequence ID" value="VDL82668.1"/>
    <property type="molecule type" value="Genomic_DNA"/>
</dbReference>
<dbReference type="AlphaFoldDB" id="A0A0N4YNW8"/>